<evidence type="ECO:0000256" key="5">
    <source>
        <dbReference type="ARBA" id="ARBA00037982"/>
    </source>
</evidence>
<dbReference type="PANTHER" id="PTHR11042">
    <property type="entry name" value="EUKARYOTIC TRANSLATION INITIATION FACTOR 2-ALPHA KINASE EIF2-ALPHA KINASE -RELATED"/>
    <property type="match status" value="1"/>
</dbReference>
<dbReference type="SUPFAM" id="SSF56112">
    <property type="entry name" value="Protein kinase-like (PK-like)"/>
    <property type="match status" value="1"/>
</dbReference>
<dbReference type="Gene3D" id="1.10.510.10">
    <property type="entry name" value="Transferase(Phosphotransferase) domain 1"/>
    <property type="match status" value="1"/>
</dbReference>
<name>A0A4Q2EDL6_9ACTN</name>
<dbReference type="InterPro" id="IPR000719">
    <property type="entry name" value="Prot_kinase_dom"/>
</dbReference>
<dbReference type="CDD" id="cd14014">
    <property type="entry name" value="STKc_PknB_like"/>
    <property type="match status" value="1"/>
</dbReference>
<feature type="binding site" evidence="6">
    <location>
        <position position="43"/>
    </location>
    <ligand>
        <name>ATP</name>
        <dbReference type="ChEBI" id="CHEBI:30616"/>
    </ligand>
</feature>
<evidence type="ECO:0000256" key="4">
    <source>
        <dbReference type="ARBA" id="ARBA00022840"/>
    </source>
</evidence>
<dbReference type="InterPro" id="IPR008271">
    <property type="entry name" value="Ser/Thr_kinase_AS"/>
</dbReference>
<dbReference type="GO" id="GO:0005524">
    <property type="term" value="F:ATP binding"/>
    <property type="evidence" value="ECO:0007669"/>
    <property type="project" value="UniProtKB-UniRule"/>
</dbReference>
<dbReference type="Pfam" id="PF00069">
    <property type="entry name" value="Pkinase"/>
    <property type="match status" value="1"/>
</dbReference>
<dbReference type="SMART" id="SM00220">
    <property type="entry name" value="S_TKc"/>
    <property type="match status" value="1"/>
</dbReference>
<feature type="domain" description="Protein kinase" evidence="7">
    <location>
        <begin position="14"/>
        <end position="320"/>
    </location>
</feature>
<dbReference type="GO" id="GO:0005737">
    <property type="term" value="C:cytoplasm"/>
    <property type="evidence" value="ECO:0007669"/>
    <property type="project" value="TreeGrafter"/>
</dbReference>
<keyword evidence="3" id="KW-0418">Kinase</keyword>
<reference evidence="8 9" key="1">
    <citation type="submission" date="2018-01" db="EMBL/GenBank/DDBJ databases">
        <title>Lactibacter flavus gen. nov., sp. nov., a novel bacterium of the family Propionibacteriaceae isolated from raw milk and dairy products.</title>
        <authorList>
            <person name="Wenning M."/>
            <person name="Breitenwieser F."/>
            <person name="Huptas C."/>
            <person name="von Neubeck M."/>
            <person name="Busse H.-J."/>
            <person name="Scherer S."/>
        </authorList>
    </citation>
    <scope>NUCLEOTIDE SEQUENCE [LARGE SCALE GENOMIC DNA]</scope>
    <source>
        <strain evidence="8 9">VG341</strain>
    </source>
</reference>
<dbReference type="AlphaFoldDB" id="A0A4Q2EDL6"/>
<dbReference type="PROSITE" id="PS00108">
    <property type="entry name" value="PROTEIN_KINASE_ST"/>
    <property type="match status" value="1"/>
</dbReference>
<dbReference type="InterPro" id="IPR050339">
    <property type="entry name" value="CC_SR_Kinase"/>
</dbReference>
<comment type="caution">
    <text evidence="8">The sequence shown here is derived from an EMBL/GenBank/DDBJ whole genome shotgun (WGS) entry which is preliminary data.</text>
</comment>
<dbReference type="InterPro" id="IPR017441">
    <property type="entry name" value="Protein_kinase_ATP_BS"/>
</dbReference>
<dbReference type="EMBL" id="PPCV01000008">
    <property type="protein sequence ID" value="RXW31547.1"/>
    <property type="molecule type" value="Genomic_DNA"/>
</dbReference>
<dbReference type="GO" id="GO:0004713">
    <property type="term" value="F:protein tyrosine kinase activity"/>
    <property type="evidence" value="ECO:0007669"/>
    <property type="project" value="TreeGrafter"/>
</dbReference>
<accession>A0A4Q2EDL6</accession>
<evidence type="ECO:0000256" key="2">
    <source>
        <dbReference type="ARBA" id="ARBA00022741"/>
    </source>
</evidence>
<comment type="similarity">
    <text evidence="5">Belongs to the protein kinase superfamily. Ser/Thr protein kinase family. GCN2 subfamily.</text>
</comment>
<organism evidence="8 9">
    <name type="scientific">Propioniciclava flava</name>
    <dbReference type="NCBI Taxonomy" id="2072026"/>
    <lineage>
        <taxon>Bacteria</taxon>
        <taxon>Bacillati</taxon>
        <taxon>Actinomycetota</taxon>
        <taxon>Actinomycetes</taxon>
        <taxon>Propionibacteriales</taxon>
        <taxon>Propionibacteriaceae</taxon>
        <taxon>Propioniciclava</taxon>
    </lineage>
</organism>
<evidence type="ECO:0000256" key="1">
    <source>
        <dbReference type="ARBA" id="ARBA00022679"/>
    </source>
</evidence>
<dbReference type="PROSITE" id="PS00107">
    <property type="entry name" value="PROTEIN_KINASE_ATP"/>
    <property type="match status" value="1"/>
</dbReference>
<keyword evidence="4 6" id="KW-0067">ATP-binding</keyword>
<dbReference type="PANTHER" id="PTHR11042:SF190">
    <property type="entry name" value="MITOSIS INHIBITOR PROTEIN KINASE MIK1"/>
    <property type="match status" value="1"/>
</dbReference>
<dbReference type="RefSeq" id="WP_129459430.1">
    <property type="nucleotide sequence ID" value="NZ_PPCV01000008.1"/>
</dbReference>
<dbReference type="InterPro" id="IPR011009">
    <property type="entry name" value="Kinase-like_dom_sf"/>
</dbReference>
<evidence type="ECO:0000259" key="7">
    <source>
        <dbReference type="PROSITE" id="PS50011"/>
    </source>
</evidence>
<evidence type="ECO:0000313" key="9">
    <source>
        <dbReference type="Proteomes" id="UP000290624"/>
    </source>
</evidence>
<sequence>MPKHGPFIINGDTYELDSTLGQGGSAVVWKVRRMPDGQVFAIKRIEKDGNADSARNKRFMQEMGYGRTSNHPNVVKVHASSEDATSFYYVMDFYPMTLRSVISDETDADLLLDYTCQLCDALAYVHRDGIVHRDIKPENVLVNPDKRRLVLADFGIAHFKDSLLTNRGELLANRNYLAPEQMMRNNALGIGKPADVFALGLVVTEMFTKQNARGRRHVLVRDLYPFLGDLDLIIEQMLLQDEAQRLRIDSVRGMLRVILQRIDETIAELSDDLRPNEVPIDSSSDEVDRILSRAARDVLSAKQIFEQVGDGELSRFNPNYPHCEVAYRVSTELFNTCAQVAIYASCKAKFDYEGAGRWDETDDALVLSAAKPRLQRELETILGEFPLHHSSPWNGLPQRSAHLFRFCKDYHCEELLTHIRESVYGEGRDSLHANLVNAPILWITRWMRLNLNTDYLEFSKAVREDINFERHISVLWNETLPLDSTREAVGVDLLANPFNAEKVAETLQTLEAKWDVSVGQLVDGDYSVMFPSSNTYRRFSEEALGLAERGSVFEADVLDLLRPEMEFDDLVALKWDRDFDVAVTLGKVLGTRMR</sequence>
<dbReference type="OrthoDB" id="9762169at2"/>
<keyword evidence="1" id="KW-0808">Transferase</keyword>
<keyword evidence="2 6" id="KW-0547">Nucleotide-binding</keyword>
<keyword evidence="9" id="KW-1185">Reference proteome</keyword>
<proteinExistence type="inferred from homology"/>
<dbReference type="PROSITE" id="PS50011">
    <property type="entry name" value="PROTEIN_KINASE_DOM"/>
    <property type="match status" value="1"/>
</dbReference>
<dbReference type="Proteomes" id="UP000290624">
    <property type="component" value="Unassembled WGS sequence"/>
</dbReference>
<gene>
    <name evidence="8" type="ORF">C1706_11795</name>
</gene>
<evidence type="ECO:0000313" key="8">
    <source>
        <dbReference type="EMBL" id="RXW31547.1"/>
    </source>
</evidence>
<evidence type="ECO:0000256" key="6">
    <source>
        <dbReference type="PROSITE-ProRule" id="PRU10141"/>
    </source>
</evidence>
<protein>
    <recommendedName>
        <fullName evidence="7">Protein kinase domain-containing protein</fullName>
    </recommendedName>
</protein>
<evidence type="ECO:0000256" key="3">
    <source>
        <dbReference type="ARBA" id="ARBA00022777"/>
    </source>
</evidence>